<evidence type="ECO:0000313" key="1">
    <source>
        <dbReference type="EMBL" id="KAH7851558.1"/>
    </source>
</evidence>
<reference evidence="1 2" key="1">
    <citation type="journal article" date="2021" name="Hortic Res">
        <title>High-quality reference genome and annotation aids understanding of berry development for evergreen blueberry (Vaccinium darrowii).</title>
        <authorList>
            <person name="Yu J."/>
            <person name="Hulse-Kemp A.M."/>
            <person name="Babiker E."/>
            <person name="Staton M."/>
        </authorList>
    </citation>
    <scope>NUCLEOTIDE SEQUENCE [LARGE SCALE GENOMIC DNA]</scope>
    <source>
        <strain evidence="2">cv. NJ 8807/NJ 8810</strain>
        <tissue evidence="1">Young leaf</tissue>
    </source>
</reference>
<name>A0ACB7YD78_9ERIC</name>
<sequence length="252" mass="28256">MASLLLSNPSLSSLFLPKKLSISANLKRPSTVRVLSFRNPTYGEDARSEANAPKFPRMKVRDPYRRLGVSRDASEEEIWGSRNFLLAQYAGNERSAESIEAAFEKLLMDSYVHQKKKKINLKSRLKKKVEESPPWFKNLLGFVEVPPTVIVFRRLFLFAFIAGWSIMNSAETGPAFQVAISLATCVYFLNDKKKSLAKSFIIGLGLLAVGWICGSFLVPTIPPALLPPAWTLELQTSLVTYVFLFLGCTFLK</sequence>
<evidence type="ECO:0000313" key="2">
    <source>
        <dbReference type="Proteomes" id="UP000828048"/>
    </source>
</evidence>
<comment type="caution">
    <text evidence="1">The sequence shown here is derived from an EMBL/GenBank/DDBJ whole genome shotgun (WGS) entry which is preliminary data.</text>
</comment>
<keyword evidence="2" id="KW-1185">Reference proteome</keyword>
<protein>
    <submittedName>
        <fullName evidence="1">Uncharacterized protein</fullName>
    </submittedName>
</protein>
<organism evidence="1 2">
    <name type="scientific">Vaccinium darrowii</name>
    <dbReference type="NCBI Taxonomy" id="229202"/>
    <lineage>
        <taxon>Eukaryota</taxon>
        <taxon>Viridiplantae</taxon>
        <taxon>Streptophyta</taxon>
        <taxon>Embryophyta</taxon>
        <taxon>Tracheophyta</taxon>
        <taxon>Spermatophyta</taxon>
        <taxon>Magnoliopsida</taxon>
        <taxon>eudicotyledons</taxon>
        <taxon>Gunneridae</taxon>
        <taxon>Pentapetalae</taxon>
        <taxon>asterids</taxon>
        <taxon>Ericales</taxon>
        <taxon>Ericaceae</taxon>
        <taxon>Vaccinioideae</taxon>
        <taxon>Vaccinieae</taxon>
        <taxon>Vaccinium</taxon>
    </lineage>
</organism>
<gene>
    <name evidence="1" type="ORF">Vadar_013381</name>
</gene>
<proteinExistence type="predicted"/>
<accession>A0ACB7YD78</accession>
<dbReference type="Proteomes" id="UP000828048">
    <property type="component" value="Chromosome 8"/>
</dbReference>
<dbReference type="EMBL" id="CM037158">
    <property type="protein sequence ID" value="KAH7851558.1"/>
    <property type="molecule type" value="Genomic_DNA"/>
</dbReference>